<reference evidence="1 2" key="1">
    <citation type="submission" date="2024-09" db="EMBL/GenBank/DDBJ databases">
        <title>Chromosome-scale assembly of Riccia fluitans.</title>
        <authorList>
            <person name="Paukszto L."/>
            <person name="Sawicki J."/>
            <person name="Karawczyk K."/>
            <person name="Piernik-Szablinska J."/>
            <person name="Szczecinska M."/>
            <person name="Mazdziarz M."/>
        </authorList>
    </citation>
    <scope>NUCLEOTIDE SEQUENCE [LARGE SCALE GENOMIC DNA]</scope>
    <source>
        <strain evidence="1">Rf_01</strain>
        <tissue evidence="1">Aerial parts of the thallus</tissue>
    </source>
</reference>
<evidence type="ECO:0000313" key="2">
    <source>
        <dbReference type="Proteomes" id="UP001605036"/>
    </source>
</evidence>
<keyword evidence="2" id="KW-1185">Reference proteome</keyword>
<gene>
    <name evidence="1" type="ORF">R1flu_019869</name>
</gene>
<sequence>MLCLAALRIQETEESEGIAGWKIGRIRIVGDIRGIPNRRTLSVGHGQDWVLSSSLLSLALQSWEMFSLCGGA</sequence>
<organism evidence="1 2">
    <name type="scientific">Riccia fluitans</name>
    <dbReference type="NCBI Taxonomy" id="41844"/>
    <lineage>
        <taxon>Eukaryota</taxon>
        <taxon>Viridiplantae</taxon>
        <taxon>Streptophyta</taxon>
        <taxon>Embryophyta</taxon>
        <taxon>Marchantiophyta</taxon>
        <taxon>Marchantiopsida</taxon>
        <taxon>Marchantiidae</taxon>
        <taxon>Marchantiales</taxon>
        <taxon>Ricciaceae</taxon>
        <taxon>Riccia</taxon>
    </lineage>
</organism>
<comment type="caution">
    <text evidence="1">The sequence shown here is derived from an EMBL/GenBank/DDBJ whole genome shotgun (WGS) entry which is preliminary data.</text>
</comment>
<proteinExistence type="predicted"/>
<protein>
    <submittedName>
        <fullName evidence="1">Uncharacterized protein</fullName>
    </submittedName>
</protein>
<dbReference type="Proteomes" id="UP001605036">
    <property type="component" value="Unassembled WGS sequence"/>
</dbReference>
<accession>A0ABD1ZM31</accession>
<dbReference type="AlphaFoldDB" id="A0ABD1ZM31"/>
<name>A0ABD1ZM31_9MARC</name>
<evidence type="ECO:0000313" key="1">
    <source>
        <dbReference type="EMBL" id="KAL2651741.1"/>
    </source>
</evidence>
<dbReference type="EMBL" id="JBHFFA010000001">
    <property type="protein sequence ID" value="KAL2651741.1"/>
    <property type="molecule type" value="Genomic_DNA"/>
</dbReference>